<organism evidence="1 2">
    <name type="scientific">Nonomuraea fuscirosea</name>
    <dbReference type="NCBI Taxonomy" id="1291556"/>
    <lineage>
        <taxon>Bacteria</taxon>
        <taxon>Bacillati</taxon>
        <taxon>Actinomycetota</taxon>
        <taxon>Actinomycetes</taxon>
        <taxon>Streptosporangiales</taxon>
        <taxon>Streptosporangiaceae</taxon>
        <taxon>Nonomuraea</taxon>
    </lineage>
</organism>
<evidence type="ECO:0000313" key="2">
    <source>
        <dbReference type="Proteomes" id="UP000238312"/>
    </source>
</evidence>
<dbReference type="Pfam" id="PF19953">
    <property type="entry name" value="EACC1"/>
    <property type="match status" value="1"/>
</dbReference>
<reference evidence="1 2" key="1">
    <citation type="submission" date="2018-03" db="EMBL/GenBank/DDBJ databases">
        <title>Genomic Encyclopedia of Type Strains, Phase III (KMG-III): the genomes of soil and plant-associated and newly described type strains.</title>
        <authorList>
            <person name="Whitman W."/>
        </authorList>
    </citation>
    <scope>NUCLEOTIDE SEQUENCE [LARGE SCALE GENOMIC DNA]</scope>
    <source>
        <strain evidence="1 2">CGMCC 4.7104</strain>
    </source>
</reference>
<protein>
    <submittedName>
        <fullName evidence="1">Uncharacterized protein</fullName>
    </submittedName>
</protein>
<dbReference type="AlphaFoldDB" id="A0A2T0MXB5"/>
<accession>A0A2T0MXB5</accession>
<name>A0A2T0MXB5_9ACTN</name>
<comment type="caution">
    <text evidence="1">The sequence shown here is derived from an EMBL/GenBank/DDBJ whole genome shotgun (WGS) entry which is preliminary data.</text>
</comment>
<proteinExistence type="predicted"/>
<dbReference type="Proteomes" id="UP000238312">
    <property type="component" value="Unassembled WGS sequence"/>
</dbReference>
<sequence>MLEMSDAVDLQVVVEGAEAETHAVGLFNWLGSEDELRGRVRPQRRAPKPGEMGSAVELLTVAVGSGGAVAVLIQSVCTWLTSRGADVKVTVTTADGRRVEVDVRRAADPAAVLREVAEQFPAAVERHGES</sequence>
<evidence type="ECO:0000313" key="1">
    <source>
        <dbReference type="EMBL" id="PRX63748.1"/>
    </source>
</evidence>
<dbReference type="EMBL" id="PVNG01000010">
    <property type="protein sequence ID" value="PRX63748.1"/>
    <property type="molecule type" value="Genomic_DNA"/>
</dbReference>
<dbReference type="InterPro" id="IPR045428">
    <property type="entry name" value="EACC1"/>
</dbReference>
<keyword evidence="2" id="KW-1185">Reference proteome</keyword>
<gene>
    <name evidence="1" type="ORF">B0I32_110200</name>
</gene>